<feature type="transmembrane region" description="Helical" evidence="1">
    <location>
        <begin position="129"/>
        <end position="152"/>
    </location>
</feature>
<evidence type="ECO:0000313" key="3">
    <source>
        <dbReference type="Proteomes" id="UP000620327"/>
    </source>
</evidence>
<feature type="transmembrane region" description="Helical" evidence="1">
    <location>
        <begin position="164"/>
        <end position="183"/>
    </location>
</feature>
<feature type="transmembrane region" description="Helical" evidence="1">
    <location>
        <begin position="38"/>
        <end position="59"/>
    </location>
</feature>
<organism evidence="2 3">
    <name type="scientific">Dysosmobacter segnis</name>
    <dbReference type="NCBI Taxonomy" id="2763042"/>
    <lineage>
        <taxon>Bacteria</taxon>
        <taxon>Bacillati</taxon>
        <taxon>Bacillota</taxon>
        <taxon>Clostridia</taxon>
        <taxon>Eubacteriales</taxon>
        <taxon>Oscillospiraceae</taxon>
        <taxon>Dysosmobacter</taxon>
    </lineage>
</organism>
<keyword evidence="3" id="KW-1185">Reference proteome</keyword>
<reference evidence="2" key="1">
    <citation type="submission" date="2020-08" db="EMBL/GenBank/DDBJ databases">
        <title>Genome public.</title>
        <authorList>
            <person name="Liu C."/>
            <person name="Sun Q."/>
        </authorList>
    </citation>
    <scope>NUCLEOTIDE SEQUENCE</scope>
    <source>
        <strain evidence="2">BX15</strain>
    </source>
</reference>
<dbReference type="EMBL" id="JACOQI010000006">
    <property type="protein sequence ID" value="MBC5770177.1"/>
    <property type="molecule type" value="Genomic_DNA"/>
</dbReference>
<name>A0A923MJR0_9FIRM</name>
<feature type="transmembrane region" description="Helical" evidence="1">
    <location>
        <begin position="86"/>
        <end position="109"/>
    </location>
</feature>
<keyword evidence="1" id="KW-0812">Transmembrane</keyword>
<dbReference type="Proteomes" id="UP000620327">
    <property type="component" value="Unassembled WGS sequence"/>
</dbReference>
<evidence type="ECO:0000256" key="1">
    <source>
        <dbReference type="SAM" id="Phobius"/>
    </source>
</evidence>
<gene>
    <name evidence="2" type="ORF">H8Z83_07565</name>
</gene>
<evidence type="ECO:0000313" key="2">
    <source>
        <dbReference type="EMBL" id="MBC5770177.1"/>
    </source>
</evidence>
<sequence length="273" mass="28420">MKQCDKKSLLTLCLGAAGMSLRLLQNMTGFEPGTGLPIPGSIPGILLPVLLALSAVILFRMNSKLPKGPVEVPLSRLLNWNDKEGLFGILAGGCVMAFSGVLEIANAFGRTVTAVSADGMEIVTVSAGTGRSGVVMGLLAVVAGICLLAGVAICRKTPDTEPQILLAVPVLLLARLIFAYRLYSVDPVLANYYLELLGLMLLILASYRLSGFAVQAGGPRMFGFYADLTAILAVTLLADGHSAALLPLGGAAALEGFQRAMRMSGAAKGKTEE</sequence>
<protein>
    <submittedName>
        <fullName evidence="2">Uncharacterized protein</fullName>
    </submittedName>
</protein>
<accession>A0A923MJR0</accession>
<dbReference type="RefSeq" id="WP_187014472.1">
    <property type="nucleotide sequence ID" value="NZ_JACOQI010000006.1"/>
</dbReference>
<dbReference type="AlphaFoldDB" id="A0A923MJR0"/>
<keyword evidence="1" id="KW-1133">Transmembrane helix</keyword>
<proteinExistence type="predicted"/>
<feature type="transmembrane region" description="Helical" evidence="1">
    <location>
        <begin position="189"/>
        <end position="209"/>
    </location>
</feature>
<keyword evidence="1" id="KW-0472">Membrane</keyword>
<comment type="caution">
    <text evidence="2">The sequence shown here is derived from an EMBL/GenBank/DDBJ whole genome shotgun (WGS) entry which is preliminary data.</text>
</comment>